<organism evidence="3 4">
    <name type="scientific">Cyclostephanos tholiformis</name>
    <dbReference type="NCBI Taxonomy" id="382380"/>
    <lineage>
        <taxon>Eukaryota</taxon>
        <taxon>Sar</taxon>
        <taxon>Stramenopiles</taxon>
        <taxon>Ochrophyta</taxon>
        <taxon>Bacillariophyta</taxon>
        <taxon>Coscinodiscophyceae</taxon>
        <taxon>Thalassiosirophycidae</taxon>
        <taxon>Stephanodiscales</taxon>
        <taxon>Stephanodiscaceae</taxon>
        <taxon>Cyclostephanos</taxon>
    </lineage>
</organism>
<feature type="chain" id="PRO_5044771951" description="ATP synthase protein I" evidence="2">
    <location>
        <begin position="22"/>
        <end position="245"/>
    </location>
</feature>
<evidence type="ECO:0000313" key="4">
    <source>
        <dbReference type="Proteomes" id="UP001530377"/>
    </source>
</evidence>
<sequence length="245" mass="26867">MIAQLLLWLTIRISSHPPALAFAPTQICASCPRSLRSPPRVGYITVGDSDGKSIRRIGHGAEFTARKATAQFMKSVANDDDGVDVEVVDARKNVRDEIFWAKQRALAAEMSAKTDDGLRRENREKFARRRLALTSDTFYFSILIGSLLWIVSPNPFVAISYLFGALSGTAYSYGLGKYVESIGGSIDDADVEGAGIGQARFAFLILLFVVVGKFRSQGLLELPSIMGFFTYQLASLSQGLREIDD</sequence>
<evidence type="ECO:0000313" key="3">
    <source>
        <dbReference type="EMBL" id="KAL3823363.1"/>
    </source>
</evidence>
<protein>
    <recommendedName>
        <fullName evidence="5">ATP synthase protein I</fullName>
    </recommendedName>
</protein>
<gene>
    <name evidence="3" type="ORF">ACHAXA_008858</name>
</gene>
<keyword evidence="2" id="KW-0732">Signal</keyword>
<feature type="signal peptide" evidence="2">
    <location>
        <begin position="1"/>
        <end position="21"/>
    </location>
</feature>
<keyword evidence="1" id="KW-0472">Membrane</keyword>
<proteinExistence type="predicted"/>
<dbReference type="AlphaFoldDB" id="A0ABD3SGE1"/>
<feature type="transmembrane region" description="Helical" evidence="1">
    <location>
        <begin position="131"/>
        <end position="151"/>
    </location>
</feature>
<comment type="caution">
    <text evidence="3">The sequence shown here is derived from an EMBL/GenBank/DDBJ whole genome shotgun (WGS) entry which is preliminary data.</text>
</comment>
<reference evidence="3 4" key="1">
    <citation type="submission" date="2024-10" db="EMBL/GenBank/DDBJ databases">
        <title>Updated reference genomes for cyclostephanoid diatoms.</title>
        <authorList>
            <person name="Roberts W.R."/>
            <person name="Alverson A.J."/>
        </authorList>
    </citation>
    <scope>NUCLEOTIDE SEQUENCE [LARGE SCALE GENOMIC DNA]</scope>
    <source>
        <strain evidence="3 4">AJA228-03</strain>
    </source>
</reference>
<accession>A0ABD3SGE1</accession>
<keyword evidence="1" id="KW-0812">Transmembrane</keyword>
<evidence type="ECO:0008006" key="5">
    <source>
        <dbReference type="Google" id="ProtNLM"/>
    </source>
</evidence>
<keyword evidence="4" id="KW-1185">Reference proteome</keyword>
<dbReference type="EMBL" id="JALLPB020000039">
    <property type="protein sequence ID" value="KAL3823363.1"/>
    <property type="molecule type" value="Genomic_DNA"/>
</dbReference>
<feature type="transmembrane region" description="Helical" evidence="1">
    <location>
        <begin position="196"/>
        <end position="214"/>
    </location>
</feature>
<dbReference type="Proteomes" id="UP001530377">
    <property type="component" value="Unassembled WGS sequence"/>
</dbReference>
<keyword evidence="1" id="KW-1133">Transmembrane helix</keyword>
<evidence type="ECO:0000256" key="2">
    <source>
        <dbReference type="SAM" id="SignalP"/>
    </source>
</evidence>
<name>A0ABD3SGE1_9STRA</name>
<evidence type="ECO:0000256" key="1">
    <source>
        <dbReference type="SAM" id="Phobius"/>
    </source>
</evidence>